<name>A0A8T0TCB4_PANVG</name>
<sequence length="158" mass="16374">MAGEAMTRVLVQTNCHDGGGRGDRRPAEVLLRSRTLQRRATRRGRGGQVTRRWPGVEAVMQLRGRGAVAGTGAAGRRGGRRGGAWAPRPGDGAGAPRYGPASRAWERRGGRRAWGTEAGAGRSRDGAGPGHRGTARQGGGAEPRASRRAPGGPATARG</sequence>
<organism evidence="2 3">
    <name type="scientific">Panicum virgatum</name>
    <name type="common">Blackwell switchgrass</name>
    <dbReference type="NCBI Taxonomy" id="38727"/>
    <lineage>
        <taxon>Eukaryota</taxon>
        <taxon>Viridiplantae</taxon>
        <taxon>Streptophyta</taxon>
        <taxon>Embryophyta</taxon>
        <taxon>Tracheophyta</taxon>
        <taxon>Spermatophyta</taxon>
        <taxon>Magnoliopsida</taxon>
        <taxon>Liliopsida</taxon>
        <taxon>Poales</taxon>
        <taxon>Poaceae</taxon>
        <taxon>PACMAD clade</taxon>
        <taxon>Panicoideae</taxon>
        <taxon>Panicodae</taxon>
        <taxon>Paniceae</taxon>
        <taxon>Panicinae</taxon>
        <taxon>Panicum</taxon>
        <taxon>Panicum sect. Hiantes</taxon>
    </lineage>
</organism>
<comment type="caution">
    <text evidence="2">The sequence shown here is derived from an EMBL/GenBank/DDBJ whole genome shotgun (WGS) entry which is preliminary data.</text>
</comment>
<feature type="region of interest" description="Disordered" evidence="1">
    <location>
        <begin position="67"/>
        <end position="158"/>
    </location>
</feature>
<proteinExistence type="predicted"/>
<feature type="compositionally biased region" description="Gly residues" evidence="1">
    <location>
        <begin position="127"/>
        <end position="141"/>
    </location>
</feature>
<evidence type="ECO:0000313" key="3">
    <source>
        <dbReference type="Proteomes" id="UP000823388"/>
    </source>
</evidence>
<dbReference type="EMBL" id="CM029044">
    <property type="protein sequence ID" value="KAG2606865.1"/>
    <property type="molecule type" value="Genomic_DNA"/>
</dbReference>
<keyword evidence="3" id="KW-1185">Reference proteome</keyword>
<gene>
    <name evidence="2" type="ORF">PVAP13_4NG139710</name>
</gene>
<reference evidence="2" key="1">
    <citation type="submission" date="2020-05" db="EMBL/GenBank/DDBJ databases">
        <title>WGS assembly of Panicum virgatum.</title>
        <authorList>
            <person name="Lovell J.T."/>
            <person name="Jenkins J."/>
            <person name="Shu S."/>
            <person name="Juenger T.E."/>
            <person name="Schmutz J."/>
        </authorList>
    </citation>
    <scope>NUCLEOTIDE SEQUENCE</scope>
    <source>
        <strain evidence="2">AP13</strain>
    </source>
</reference>
<feature type="compositionally biased region" description="Gly residues" evidence="1">
    <location>
        <begin position="67"/>
        <end position="76"/>
    </location>
</feature>
<protein>
    <submittedName>
        <fullName evidence="2">Uncharacterized protein</fullName>
    </submittedName>
</protein>
<dbReference type="AlphaFoldDB" id="A0A8T0TCB4"/>
<evidence type="ECO:0000313" key="2">
    <source>
        <dbReference type="EMBL" id="KAG2606865.1"/>
    </source>
</evidence>
<dbReference type="Proteomes" id="UP000823388">
    <property type="component" value="Chromosome 4N"/>
</dbReference>
<feature type="compositionally biased region" description="Low complexity" evidence="1">
    <location>
        <begin position="83"/>
        <end position="103"/>
    </location>
</feature>
<evidence type="ECO:0000256" key="1">
    <source>
        <dbReference type="SAM" id="MobiDB-lite"/>
    </source>
</evidence>
<accession>A0A8T0TCB4</accession>